<accession>A0A915HNK1</accession>
<organism evidence="1 2">
    <name type="scientific">Romanomermis culicivorax</name>
    <name type="common">Nematode worm</name>
    <dbReference type="NCBI Taxonomy" id="13658"/>
    <lineage>
        <taxon>Eukaryota</taxon>
        <taxon>Metazoa</taxon>
        <taxon>Ecdysozoa</taxon>
        <taxon>Nematoda</taxon>
        <taxon>Enoplea</taxon>
        <taxon>Dorylaimia</taxon>
        <taxon>Mermithida</taxon>
        <taxon>Mermithoidea</taxon>
        <taxon>Mermithidae</taxon>
        <taxon>Romanomermis</taxon>
    </lineage>
</organism>
<evidence type="ECO:0000313" key="2">
    <source>
        <dbReference type="WBParaSite" id="nRc.2.0.1.t03284-RA"/>
    </source>
</evidence>
<protein>
    <submittedName>
        <fullName evidence="2">Uncharacterized protein</fullName>
    </submittedName>
</protein>
<dbReference type="Proteomes" id="UP000887565">
    <property type="component" value="Unplaced"/>
</dbReference>
<evidence type="ECO:0000313" key="1">
    <source>
        <dbReference type="Proteomes" id="UP000887565"/>
    </source>
</evidence>
<name>A0A915HNK1_ROMCU</name>
<reference evidence="2" key="1">
    <citation type="submission" date="2022-11" db="UniProtKB">
        <authorList>
            <consortium name="WormBaseParasite"/>
        </authorList>
    </citation>
    <scope>IDENTIFICATION</scope>
</reference>
<dbReference type="AlphaFoldDB" id="A0A915HNK1"/>
<proteinExistence type="predicted"/>
<sequence>MITFEARLEQRRWQQPLEDQQPLTVPQSISWYCHGVVFVFRAKQDWSPAPSAAYVTSGGTGTVSPVTEPFFARKFSLFPAPIQAT</sequence>
<dbReference type="WBParaSite" id="nRc.2.0.1.t03284-RA">
    <property type="protein sequence ID" value="nRc.2.0.1.t03284-RA"/>
    <property type="gene ID" value="nRc.2.0.1.g03284"/>
</dbReference>
<keyword evidence="1" id="KW-1185">Reference proteome</keyword>